<evidence type="ECO:0000256" key="2">
    <source>
        <dbReference type="ARBA" id="ARBA00022676"/>
    </source>
</evidence>
<dbReference type="OrthoDB" id="5835829at2759"/>
<comment type="caution">
    <text evidence="6">The sequence shown here is derived from an EMBL/GenBank/DDBJ whole genome shotgun (WGS) entry which is preliminary data.</text>
</comment>
<dbReference type="Pfam" id="PF00201">
    <property type="entry name" value="UDPGT"/>
    <property type="match status" value="1"/>
</dbReference>
<keyword evidence="3 4" id="KW-0808">Transferase</keyword>
<dbReference type="EC" id="2.4.1.-" evidence="5"/>
<reference evidence="6" key="1">
    <citation type="submission" date="2020-09" db="EMBL/GenBank/DDBJ databases">
        <title>Genome-Enabled Discovery of Anthraquinone Biosynthesis in Senna tora.</title>
        <authorList>
            <person name="Kang S.-H."/>
            <person name="Pandey R.P."/>
            <person name="Lee C.-M."/>
            <person name="Sim J.-S."/>
            <person name="Jeong J.-T."/>
            <person name="Choi B.-S."/>
            <person name="Jung M."/>
            <person name="Ginzburg D."/>
            <person name="Zhao K."/>
            <person name="Won S.Y."/>
            <person name="Oh T.-J."/>
            <person name="Yu Y."/>
            <person name="Kim N.-H."/>
            <person name="Lee O.R."/>
            <person name="Lee T.-H."/>
            <person name="Bashyal P."/>
            <person name="Kim T.-S."/>
            <person name="Lee W.-H."/>
            <person name="Kawkins C."/>
            <person name="Kim C.-K."/>
            <person name="Kim J.S."/>
            <person name="Ahn B.O."/>
            <person name="Rhee S.Y."/>
            <person name="Sohng J.K."/>
        </authorList>
    </citation>
    <scope>NUCLEOTIDE SEQUENCE</scope>
    <source>
        <tissue evidence="6">Leaf</tissue>
    </source>
</reference>
<organism evidence="6 7">
    <name type="scientific">Senna tora</name>
    <dbReference type="NCBI Taxonomy" id="362788"/>
    <lineage>
        <taxon>Eukaryota</taxon>
        <taxon>Viridiplantae</taxon>
        <taxon>Streptophyta</taxon>
        <taxon>Embryophyta</taxon>
        <taxon>Tracheophyta</taxon>
        <taxon>Spermatophyta</taxon>
        <taxon>Magnoliopsida</taxon>
        <taxon>eudicotyledons</taxon>
        <taxon>Gunneridae</taxon>
        <taxon>Pentapetalae</taxon>
        <taxon>rosids</taxon>
        <taxon>fabids</taxon>
        <taxon>Fabales</taxon>
        <taxon>Fabaceae</taxon>
        <taxon>Caesalpinioideae</taxon>
        <taxon>Cassia clade</taxon>
        <taxon>Senna</taxon>
    </lineage>
</organism>
<dbReference type="FunFam" id="3.40.50.2000:FF:000051">
    <property type="entry name" value="Glycosyltransferase"/>
    <property type="match status" value="1"/>
</dbReference>
<gene>
    <name evidence="6" type="ORF">G2W53_010717</name>
</gene>
<sequence length="473" mass="52602">MAKTTHIAIVPSPWFSNLASALEFCKRLVHLHPDFHVTFILPILESPPQAFKSSLQDLPSNINPILLPPILKHELPPGVPPVVQMKLTVSKSLPHIQEFLKKSFTSKGTPLTALITDPFAIDALDFAKELNAMSFVYIATCATAVSAFLHIPKLDCETSSFGGEFRDITEAIKIPGCDQLQIHGIDLPEPVQNRSSPAYKQFLQLTKRFQTVDGFIVNSIMEMEEGPVKAFRENRTNQSIHLVGPITQTNSKNEEGGFECVKWLEKQPEKSVLYVSFGGGGALSQDQTNELAFGLEQSGKRFLWVMRAPSNSANVGLSSTIEDPLRFLPEGFLERTKERGLVVPSWAPQVQILSHGSIGGFLSHCGWNSVIESVNLGVPLIAWPLFAEQRLNAVMLSNRLKVALWPKMNENGIVVNEEISKVVMSLMEGEEGKEIYKRMRCLKDFVTNSWNDGGSSTMALDEVTSKWRNFNRN</sequence>
<accession>A0A834X1J3</accession>
<dbReference type="PROSITE" id="PS00375">
    <property type="entry name" value="UDPGT"/>
    <property type="match status" value="1"/>
</dbReference>
<dbReference type="Proteomes" id="UP000634136">
    <property type="component" value="Unassembled WGS sequence"/>
</dbReference>
<evidence type="ECO:0000256" key="3">
    <source>
        <dbReference type="ARBA" id="ARBA00022679"/>
    </source>
</evidence>
<evidence type="ECO:0000313" key="6">
    <source>
        <dbReference type="EMBL" id="KAF7835858.1"/>
    </source>
</evidence>
<dbReference type="PANTHER" id="PTHR48045">
    <property type="entry name" value="UDP-GLYCOSYLTRANSFERASE 72B1"/>
    <property type="match status" value="1"/>
</dbReference>
<dbReference type="CDD" id="cd03784">
    <property type="entry name" value="GT1_Gtf-like"/>
    <property type="match status" value="1"/>
</dbReference>
<keyword evidence="2 4" id="KW-0328">Glycosyltransferase</keyword>
<dbReference type="GO" id="GO:0008194">
    <property type="term" value="F:UDP-glycosyltransferase activity"/>
    <property type="evidence" value="ECO:0007669"/>
    <property type="project" value="InterPro"/>
</dbReference>
<comment type="similarity">
    <text evidence="1 4">Belongs to the UDP-glycosyltransferase family.</text>
</comment>
<dbReference type="AlphaFoldDB" id="A0A834X1J3"/>
<proteinExistence type="inferred from homology"/>
<dbReference type="InterPro" id="IPR002213">
    <property type="entry name" value="UDP_glucos_trans"/>
</dbReference>
<evidence type="ECO:0000313" key="7">
    <source>
        <dbReference type="Proteomes" id="UP000634136"/>
    </source>
</evidence>
<evidence type="ECO:0000256" key="4">
    <source>
        <dbReference type="RuleBase" id="RU003718"/>
    </source>
</evidence>
<name>A0A834X1J3_9FABA</name>
<keyword evidence="7" id="KW-1185">Reference proteome</keyword>
<dbReference type="Gene3D" id="3.40.50.2000">
    <property type="entry name" value="Glycogen Phosphorylase B"/>
    <property type="match status" value="2"/>
</dbReference>
<dbReference type="InterPro" id="IPR035595">
    <property type="entry name" value="UDP_glycos_trans_CS"/>
</dbReference>
<evidence type="ECO:0000256" key="1">
    <source>
        <dbReference type="ARBA" id="ARBA00009995"/>
    </source>
</evidence>
<protein>
    <recommendedName>
        <fullName evidence="5">Glycosyltransferase</fullName>
        <ecNumber evidence="5">2.4.1.-</ecNumber>
    </recommendedName>
</protein>
<evidence type="ECO:0000256" key="5">
    <source>
        <dbReference type="RuleBase" id="RU362057"/>
    </source>
</evidence>
<dbReference type="PANTHER" id="PTHR48045:SF6">
    <property type="entry name" value="UDP-GLUCOSYLTRANSFERASE FAMILY PROTEIN"/>
    <property type="match status" value="1"/>
</dbReference>
<dbReference type="SUPFAM" id="SSF53756">
    <property type="entry name" value="UDP-Glycosyltransferase/glycogen phosphorylase"/>
    <property type="match status" value="1"/>
</dbReference>
<dbReference type="EMBL" id="JAAIUW010000004">
    <property type="protein sequence ID" value="KAF7835858.1"/>
    <property type="molecule type" value="Genomic_DNA"/>
</dbReference>